<reference evidence="1" key="1">
    <citation type="journal article" date="2023" name="Science">
        <title>Genome structures resolve the early diversification of teleost fishes.</title>
        <authorList>
            <person name="Parey E."/>
            <person name="Louis A."/>
            <person name="Montfort J."/>
            <person name="Bouchez O."/>
            <person name="Roques C."/>
            <person name="Iampietro C."/>
            <person name="Lluch J."/>
            <person name="Castinel A."/>
            <person name="Donnadieu C."/>
            <person name="Desvignes T."/>
            <person name="Floi Bucao C."/>
            <person name="Jouanno E."/>
            <person name="Wen M."/>
            <person name="Mejri S."/>
            <person name="Dirks R."/>
            <person name="Jansen H."/>
            <person name="Henkel C."/>
            <person name="Chen W.J."/>
            <person name="Zahm M."/>
            <person name="Cabau C."/>
            <person name="Klopp C."/>
            <person name="Thompson A.W."/>
            <person name="Robinson-Rechavi M."/>
            <person name="Braasch I."/>
            <person name="Lecointre G."/>
            <person name="Bobe J."/>
            <person name="Postlethwait J.H."/>
            <person name="Berthelot C."/>
            <person name="Roest Crollius H."/>
            <person name="Guiguen Y."/>
        </authorList>
    </citation>
    <scope>NUCLEOTIDE SEQUENCE</scope>
    <source>
        <strain evidence="1">WJC10195</strain>
    </source>
</reference>
<name>A0A9Q1J9G8_SYNKA</name>
<accession>A0A9Q1J9G8</accession>
<gene>
    <name evidence="1" type="ORF">SKAU_G00070490</name>
</gene>
<comment type="caution">
    <text evidence="1">The sequence shown here is derived from an EMBL/GenBank/DDBJ whole genome shotgun (WGS) entry which is preliminary data.</text>
</comment>
<sequence length="178" mass="19206">MEMRCANRSGCSLTSYSPLLQRVPDAPTSEVSGPIQPPSLTVHTRAAAGRKGVSFRFCLPTEGVKSDQWLNKRALDTARMANYRLAERGQIGPLQCPSASPRRHWSRPQRSTGFEVFNAGGGAESQTQGGAEAASVSLGVDLQNGEARRSQIVSARGVAADFCRMRRAIHSARSPLPR</sequence>
<dbReference type="Proteomes" id="UP001152622">
    <property type="component" value="Chromosome 2"/>
</dbReference>
<dbReference type="AlphaFoldDB" id="A0A9Q1J9G8"/>
<proteinExistence type="predicted"/>
<evidence type="ECO:0000313" key="1">
    <source>
        <dbReference type="EMBL" id="KAJ8376469.1"/>
    </source>
</evidence>
<evidence type="ECO:0000313" key="2">
    <source>
        <dbReference type="Proteomes" id="UP001152622"/>
    </source>
</evidence>
<protein>
    <submittedName>
        <fullName evidence="1">Uncharacterized protein</fullName>
    </submittedName>
</protein>
<keyword evidence="2" id="KW-1185">Reference proteome</keyword>
<organism evidence="1 2">
    <name type="scientific">Synaphobranchus kaupii</name>
    <name type="common">Kaup's arrowtooth eel</name>
    <dbReference type="NCBI Taxonomy" id="118154"/>
    <lineage>
        <taxon>Eukaryota</taxon>
        <taxon>Metazoa</taxon>
        <taxon>Chordata</taxon>
        <taxon>Craniata</taxon>
        <taxon>Vertebrata</taxon>
        <taxon>Euteleostomi</taxon>
        <taxon>Actinopterygii</taxon>
        <taxon>Neopterygii</taxon>
        <taxon>Teleostei</taxon>
        <taxon>Anguilliformes</taxon>
        <taxon>Synaphobranchidae</taxon>
        <taxon>Synaphobranchus</taxon>
    </lineage>
</organism>
<dbReference type="EMBL" id="JAINUF010000002">
    <property type="protein sequence ID" value="KAJ8376469.1"/>
    <property type="molecule type" value="Genomic_DNA"/>
</dbReference>